<keyword evidence="4 6" id="KW-1133">Transmembrane helix</keyword>
<sequence length="174" mass="19602">MKRIFVWDIAVRSFHWLLVIAFAANALVIDDDSKLHNQVGYVVLTLVLLRIVWGFVGRGYARFASFPPSVDGVKEQLTDIATQRRHAHVGHSPLGALMIYNLILSLLVLCLSGYLMTTDMFWGTEWTEELHELAAIWTEASVVMHILAVIFESKRTGVNLPRSMVSGYKDMPEG</sequence>
<feature type="transmembrane region" description="Helical" evidence="6">
    <location>
        <begin position="9"/>
        <end position="29"/>
    </location>
</feature>
<dbReference type="EMBL" id="FNPR01000001">
    <property type="protein sequence ID" value="SDY15559.1"/>
    <property type="molecule type" value="Genomic_DNA"/>
</dbReference>
<dbReference type="GO" id="GO:0022904">
    <property type="term" value="P:respiratory electron transport chain"/>
    <property type="evidence" value="ECO:0007669"/>
    <property type="project" value="InterPro"/>
</dbReference>
<keyword evidence="2" id="KW-1003">Cell membrane</keyword>
<evidence type="ECO:0000256" key="3">
    <source>
        <dbReference type="ARBA" id="ARBA00022692"/>
    </source>
</evidence>
<dbReference type="STRING" id="576131.SAMN05444486_101475"/>
<dbReference type="PANTHER" id="PTHR30485:SF2">
    <property type="entry name" value="BLL0597 PROTEIN"/>
    <property type="match status" value="1"/>
</dbReference>
<evidence type="ECO:0000259" key="7">
    <source>
        <dbReference type="Pfam" id="PF01292"/>
    </source>
</evidence>
<dbReference type="GO" id="GO:0005886">
    <property type="term" value="C:plasma membrane"/>
    <property type="evidence" value="ECO:0007669"/>
    <property type="project" value="UniProtKB-SubCell"/>
</dbReference>
<dbReference type="Pfam" id="PF01292">
    <property type="entry name" value="Ni_hydr_CYTB"/>
    <property type="match status" value="1"/>
</dbReference>
<dbReference type="GO" id="GO:0020037">
    <property type="term" value="F:heme binding"/>
    <property type="evidence" value="ECO:0007669"/>
    <property type="project" value="TreeGrafter"/>
</dbReference>
<protein>
    <submittedName>
        <fullName evidence="8">Cytochrome b</fullName>
    </submittedName>
</protein>
<accession>A0A1H3HLL8</accession>
<comment type="subcellular location">
    <subcellularLocation>
        <location evidence="1">Cell membrane</location>
        <topology evidence="1">Multi-pass membrane protein</topology>
    </subcellularLocation>
</comment>
<dbReference type="SUPFAM" id="SSF81342">
    <property type="entry name" value="Transmembrane di-heme cytochromes"/>
    <property type="match status" value="1"/>
</dbReference>
<dbReference type="GO" id="GO:0009055">
    <property type="term" value="F:electron transfer activity"/>
    <property type="evidence" value="ECO:0007669"/>
    <property type="project" value="InterPro"/>
</dbReference>
<dbReference type="Proteomes" id="UP000199026">
    <property type="component" value="Unassembled WGS sequence"/>
</dbReference>
<evidence type="ECO:0000256" key="2">
    <source>
        <dbReference type="ARBA" id="ARBA00022475"/>
    </source>
</evidence>
<dbReference type="RefSeq" id="WP_089887529.1">
    <property type="nucleotide sequence ID" value="NZ_CALJFH010000016.1"/>
</dbReference>
<feature type="domain" description="Cytochrome b561 bacterial/Ni-hydrogenase" evidence="7">
    <location>
        <begin position="6"/>
        <end position="167"/>
    </location>
</feature>
<evidence type="ECO:0000256" key="1">
    <source>
        <dbReference type="ARBA" id="ARBA00004651"/>
    </source>
</evidence>
<feature type="transmembrane region" description="Helical" evidence="6">
    <location>
        <begin position="94"/>
        <end position="114"/>
    </location>
</feature>
<evidence type="ECO:0000313" key="8">
    <source>
        <dbReference type="EMBL" id="SDY15559.1"/>
    </source>
</evidence>
<dbReference type="OrthoDB" id="196472at2"/>
<dbReference type="PANTHER" id="PTHR30485">
    <property type="entry name" value="NI/FE-HYDROGENASE 1 B-TYPE CYTOCHROME SUBUNIT"/>
    <property type="match status" value="1"/>
</dbReference>
<evidence type="ECO:0000313" key="9">
    <source>
        <dbReference type="Proteomes" id="UP000199026"/>
    </source>
</evidence>
<dbReference type="InterPro" id="IPR051542">
    <property type="entry name" value="Hydrogenase_cytochrome"/>
</dbReference>
<keyword evidence="9" id="KW-1185">Reference proteome</keyword>
<organism evidence="8 9">
    <name type="scientific">Lentibacter algarum</name>
    <dbReference type="NCBI Taxonomy" id="576131"/>
    <lineage>
        <taxon>Bacteria</taxon>
        <taxon>Pseudomonadati</taxon>
        <taxon>Pseudomonadota</taxon>
        <taxon>Alphaproteobacteria</taxon>
        <taxon>Rhodobacterales</taxon>
        <taxon>Roseobacteraceae</taxon>
        <taxon>Lentibacter</taxon>
    </lineage>
</organism>
<evidence type="ECO:0000256" key="5">
    <source>
        <dbReference type="ARBA" id="ARBA00023136"/>
    </source>
</evidence>
<evidence type="ECO:0000256" key="4">
    <source>
        <dbReference type="ARBA" id="ARBA00022989"/>
    </source>
</evidence>
<reference evidence="8 9" key="1">
    <citation type="submission" date="2016-10" db="EMBL/GenBank/DDBJ databases">
        <authorList>
            <person name="de Groot N.N."/>
        </authorList>
    </citation>
    <scope>NUCLEOTIDE SEQUENCE [LARGE SCALE GENOMIC DNA]</scope>
    <source>
        <strain evidence="8 9">DSM 24677</strain>
    </source>
</reference>
<dbReference type="Gene3D" id="1.20.950.20">
    <property type="entry name" value="Transmembrane di-heme cytochromes, Chain C"/>
    <property type="match status" value="1"/>
</dbReference>
<dbReference type="InterPro" id="IPR016174">
    <property type="entry name" value="Di-haem_cyt_TM"/>
</dbReference>
<keyword evidence="3 6" id="KW-0812">Transmembrane</keyword>
<keyword evidence="5 6" id="KW-0472">Membrane</keyword>
<dbReference type="GeneID" id="78123280"/>
<dbReference type="InterPro" id="IPR011577">
    <property type="entry name" value="Cyt_b561_bac/Ni-Hgenase"/>
</dbReference>
<evidence type="ECO:0000256" key="6">
    <source>
        <dbReference type="SAM" id="Phobius"/>
    </source>
</evidence>
<feature type="transmembrane region" description="Helical" evidence="6">
    <location>
        <begin position="35"/>
        <end position="56"/>
    </location>
</feature>
<gene>
    <name evidence="8" type="ORF">SAMN05444486_101475</name>
</gene>
<proteinExistence type="predicted"/>
<dbReference type="AlphaFoldDB" id="A0A1H3HLL8"/>
<name>A0A1H3HLL8_9RHOB</name>